<dbReference type="InterPro" id="IPR053790">
    <property type="entry name" value="P5CR-like_CS"/>
</dbReference>
<protein>
    <recommendedName>
        <fullName evidence="4 5">Pyrroline-5-carboxylate reductase</fullName>
        <shortName evidence="4">P5C reductase</shortName>
        <shortName evidence="4">P5CR</shortName>
        <ecNumber evidence="4 5">1.5.1.2</ecNumber>
    </recommendedName>
    <alternativeName>
        <fullName evidence="4">PCA reductase</fullName>
    </alternativeName>
</protein>
<reference evidence="11" key="1">
    <citation type="journal article" date="2019" name="Int. J. Syst. Evol. Microbiol.">
        <title>The Global Catalogue of Microorganisms (GCM) 10K type strain sequencing project: providing services to taxonomists for standard genome sequencing and annotation.</title>
        <authorList>
            <consortium name="The Broad Institute Genomics Platform"/>
            <consortium name="The Broad Institute Genome Sequencing Center for Infectious Disease"/>
            <person name="Wu L."/>
            <person name="Ma J."/>
        </authorList>
    </citation>
    <scope>NUCLEOTIDE SEQUENCE [LARGE SCALE GENOMIC DNA]</scope>
    <source>
        <strain evidence="11">JCM 10303</strain>
    </source>
</reference>
<dbReference type="Pfam" id="PF03807">
    <property type="entry name" value="F420_oxidored"/>
    <property type="match status" value="1"/>
</dbReference>
<dbReference type="PANTHER" id="PTHR11645">
    <property type="entry name" value="PYRROLINE-5-CARBOXYLATE REDUCTASE"/>
    <property type="match status" value="1"/>
</dbReference>
<dbReference type="PANTHER" id="PTHR11645:SF0">
    <property type="entry name" value="PYRROLINE-5-CARBOXYLATE REDUCTASE 3"/>
    <property type="match status" value="1"/>
</dbReference>
<comment type="pathway">
    <text evidence="4 6">Amino-acid biosynthesis; L-proline biosynthesis; L-proline from L-glutamate 5-semialdehyde: step 1/1.</text>
</comment>
<dbReference type="SUPFAM" id="SSF48179">
    <property type="entry name" value="6-phosphogluconate dehydrogenase C-terminal domain-like"/>
    <property type="match status" value="1"/>
</dbReference>
<evidence type="ECO:0000259" key="9">
    <source>
        <dbReference type="Pfam" id="PF14748"/>
    </source>
</evidence>
<dbReference type="EMBL" id="BAAAGS010000016">
    <property type="protein sequence ID" value="GAA0527306.1"/>
    <property type="molecule type" value="Genomic_DNA"/>
</dbReference>
<sequence length="302" mass="31888">MVADTLTIGGSVREGPERGWREHPACSGRLLGMTTIAVLGAGKIGESLMSGLLHAGRSPEDLLFTERYPARAKELTAKYGVEHVDVAGAVRRADVIVVAVKPQDIEPLLDEMAADLPSGKLVVSLCAGLSTALFERRLPEGTRVVRVMPNTPMLVGEAMSAISGGEHAEDEHLRLVEELLGSVGKVVRVPESQQDAVTALSGSGPAYFFYLVEAMIDAGILLGIPRAVAADLIVQSAVGAAAMLRSDEGHPVMLREAVTSPAGTTIAGIRELEKHGVRAALIDAIEAARDRSVELGRAHRED</sequence>
<name>A0ABP3MTB1_SACER</name>
<evidence type="ECO:0000256" key="1">
    <source>
        <dbReference type="ARBA" id="ARBA00005525"/>
    </source>
</evidence>
<dbReference type="PIRSF" id="PIRSF000193">
    <property type="entry name" value="Pyrrol-5-carb_rd"/>
    <property type="match status" value="1"/>
</dbReference>
<evidence type="ECO:0000256" key="4">
    <source>
        <dbReference type="HAMAP-Rule" id="MF_01925"/>
    </source>
</evidence>
<comment type="function">
    <text evidence="4">Catalyzes the reduction of 1-pyrroline-5-carboxylate (PCA) to L-proline.</text>
</comment>
<comment type="catalytic activity">
    <reaction evidence="4 6">
        <text>L-proline + NADP(+) = (S)-1-pyrroline-5-carboxylate + NADPH + 2 H(+)</text>
        <dbReference type="Rhea" id="RHEA:14109"/>
        <dbReference type="ChEBI" id="CHEBI:15378"/>
        <dbReference type="ChEBI" id="CHEBI:17388"/>
        <dbReference type="ChEBI" id="CHEBI:57783"/>
        <dbReference type="ChEBI" id="CHEBI:58349"/>
        <dbReference type="ChEBI" id="CHEBI:60039"/>
        <dbReference type="EC" id="1.5.1.2"/>
    </reaction>
</comment>
<evidence type="ECO:0000256" key="6">
    <source>
        <dbReference type="RuleBase" id="RU003903"/>
    </source>
</evidence>
<dbReference type="NCBIfam" id="TIGR00112">
    <property type="entry name" value="proC"/>
    <property type="match status" value="1"/>
</dbReference>
<keyword evidence="4 6" id="KW-0641">Proline biosynthesis</keyword>
<proteinExistence type="inferred from homology"/>
<dbReference type="Gene3D" id="3.40.50.720">
    <property type="entry name" value="NAD(P)-binding Rossmann-like Domain"/>
    <property type="match status" value="1"/>
</dbReference>
<keyword evidence="11" id="KW-1185">Reference proteome</keyword>
<dbReference type="InterPro" id="IPR000304">
    <property type="entry name" value="Pyrroline-COOH_reductase"/>
</dbReference>
<dbReference type="HAMAP" id="MF_01925">
    <property type="entry name" value="P5C_reductase"/>
    <property type="match status" value="1"/>
</dbReference>
<feature type="domain" description="Pyrroline-5-carboxylate reductase catalytic N-terminal" evidence="8">
    <location>
        <begin position="35"/>
        <end position="128"/>
    </location>
</feature>
<feature type="region of interest" description="Disordered" evidence="7">
    <location>
        <begin position="1"/>
        <end position="20"/>
    </location>
</feature>
<dbReference type="Pfam" id="PF14748">
    <property type="entry name" value="P5CR_dimer"/>
    <property type="match status" value="1"/>
</dbReference>
<evidence type="ECO:0000313" key="11">
    <source>
        <dbReference type="Proteomes" id="UP001500729"/>
    </source>
</evidence>
<dbReference type="InterPro" id="IPR008927">
    <property type="entry name" value="6-PGluconate_DH-like_C_sf"/>
</dbReference>
<evidence type="ECO:0000259" key="8">
    <source>
        <dbReference type="Pfam" id="PF03807"/>
    </source>
</evidence>
<gene>
    <name evidence="4 10" type="primary">proC</name>
    <name evidence="10" type="ORF">GCM10009533_28240</name>
</gene>
<comment type="subcellular location">
    <subcellularLocation>
        <location evidence="4">Cytoplasm</location>
    </subcellularLocation>
</comment>
<comment type="similarity">
    <text evidence="1 4 6">Belongs to the pyrroline-5-carboxylate reductase family.</text>
</comment>
<dbReference type="InterPro" id="IPR028939">
    <property type="entry name" value="P5C_Rdtase_cat_N"/>
</dbReference>
<evidence type="ECO:0000256" key="2">
    <source>
        <dbReference type="ARBA" id="ARBA00022857"/>
    </source>
</evidence>
<evidence type="ECO:0000256" key="3">
    <source>
        <dbReference type="ARBA" id="ARBA00023002"/>
    </source>
</evidence>
<evidence type="ECO:0000313" key="10">
    <source>
        <dbReference type="EMBL" id="GAA0527306.1"/>
    </source>
</evidence>
<keyword evidence="4 6" id="KW-0028">Amino-acid biosynthesis</keyword>
<dbReference type="InterPro" id="IPR029036">
    <property type="entry name" value="P5CR_dimer"/>
</dbReference>
<keyword evidence="2 4" id="KW-0521">NADP</keyword>
<accession>A0ABP3MTB1</accession>
<keyword evidence="4" id="KW-0963">Cytoplasm</keyword>
<dbReference type="Gene3D" id="1.10.3730.10">
    <property type="entry name" value="ProC C-terminal domain-like"/>
    <property type="match status" value="1"/>
</dbReference>
<comment type="catalytic activity">
    <reaction evidence="4">
        <text>L-proline + NAD(+) = (S)-1-pyrroline-5-carboxylate + NADH + 2 H(+)</text>
        <dbReference type="Rhea" id="RHEA:14105"/>
        <dbReference type="ChEBI" id="CHEBI:15378"/>
        <dbReference type="ChEBI" id="CHEBI:17388"/>
        <dbReference type="ChEBI" id="CHEBI:57540"/>
        <dbReference type="ChEBI" id="CHEBI:57945"/>
        <dbReference type="ChEBI" id="CHEBI:60039"/>
        <dbReference type="EC" id="1.5.1.2"/>
    </reaction>
</comment>
<dbReference type="InterPro" id="IPR036291">
    <property type="entry name" value="NAD(P)-bd_dom_sf"/>
</dbReference>
<dbReference type="Proteomes" id="UP001500729">
    <property type="component" value="Unassembled WGS sequence"/>
</dbReference>
<evidence type="ECO:0000256" key="5">
    <source>
        <dbReference type="NCBIfam" id="TIGR00112"/>
    </source>
</evidence>
<dbReference type="PROSITE" id="PS00521">
    <property type="entry name" value="P5CR"/>
    <property type="match status" value="1"/>
</dbReference>
<dbReference type="EC" id="1.5.1.2" evidence="4 5"/>
<comment type="caution">
    <text evidence="10">The sequence shown here is derived from an EMBL/GenBank/DDBJ whole genome shotgun (WGS) entry which is preliminary data.</text>
</comment>
<keyword evidence="3 4" id="KW-0560">Oxidoreductase</keyword>
<organism evidence="10 11">
    <name type="scientific">Saccharopolyspora erythraea</name>
    <name type="common">Streptomyces erythraeus</name>
    <dbReference type="NCBI Taxonomy" id="1836"/>
    <lineage>
        <taxon>Bacteria</taxon>
        <taxon>Bacillati</taxon>
        <taxon>Actinomycetota</taxon>
        <taxon>Actinomycetes</taxon>
        <taxon>Pseudonocardiales</taxon>
        <taxon>Pseudonocardiaceae</taxon>
        <taxon>Saccharopolyspora</taxon>
    </lineage>
</organism>
<evidence type="ECO:0000256" key="7">
    <source>
        <dbReference type="SAM" id="MobiDB-lite"/>
    </source>
</evidence>
<feature type="domain" description="Pyrroline-5-carboxylate reductase dimerisation" evidence="9">
    <location>
        <begin position="191"/>
        <end position="295"/>
    </location>
</feature>
<dbReference type="SUPFAM" id="SSF51735">
    <property type="entry name" value="NAD(P)-binding Rossmann-fold domains"/>
    <property type="match status" value="1"/>
</dbReference>